<dbReference type="RefSeq" id="WP_376832211.1">
    <property type="nucleotide sequence ID" value="NZ_JBHLWR010000006.1"/>
</dbReference>
<dbReference type="Pfam" id="PF12706">
    <property type="entry name" value="Lactamase_B_2"/>
    <property type="match status" value="1"/>
</dbReference>
<dbReference type="PANTHER" id="PTHR42663:SF4">
    <property type="entry name" value="SLL1036 PROTEIN"/>
    <property type="match status" value="1"/>
</dbReference>
<gene>
    <name evidence="2" type="ORF">ACFOEX_11635</name>
</gene>
<dbReference type="Gene3D" id="3.60.15.10">
    <property type="entry name" value="Ribonuclease Z/Hydroxyacylglutathione hydrolase-like"/>
    <property type="match status" value="1"/>
</dbReference>
<dbReference type="Proteomes" id="UP001595536">
    <property type="component" value="Unassembled WGS sequence"/>
</dbReference>
<feature type="domain" description="Metallo-beta-lactamase" evidence="1">
    <location>
        <begin position="30"/>
        <end position="218"/>
    </location>
</feature>
<dbReference type="PANTHER" id="PTHR42663">
    <property type="entry name" value="HYDROLASE C777.06C-RELATED-RELATED"/>
    <property type="match status" value="1"/>
</dbReference>
<protein>
    <submittedName>
        <fullName evidence="2">MBL fold metallo-hydrolase</fullName>
    </submittedName>
</protein>
<dbReference type="InterPro" id="IPR036866">
    <property type="entry name" value="RibonucZ/Hydroxyglut_hydro"/>
</dbReference>
<organism evidence="2 3">
    <name type="scientific">Camelimonas abortus</name>
    <dbReference type="NCBI Taxonomy" id="1017184"/>
    <lineage>
        <taxon>Bacteria</taxon>
        <taxon>Pseudomonadati</taxon>
        <taxon>Pseudomonadota</taxon>
        <taxon>Alphaproteobacteria</taxon>
        <taxon>Hyphomicrobiales</taxon>
        <taxon>Chelatococcaceae</taxon>
        <taxon>Camelimonas</taxon>
    </lineage>
</organism>
<dbReference type="SUPFAM" id="SSF56281">
    <property type="entry name" value="Metallo-hydrolase/oxidoreductase"/>
    <property type="match status" value="1"/>
</dbReference>
<evidence type="ECO:0000313" key="2">
    <source>
        <dbReference type="EMBL" id="MFC3266996.1"/>
    </source>
</evidence>
<dbReference type="InterPro" id="IPR001279">
    <property type="entry name" value="Metallo-B-lactamas"/>
</dbReference>
<comment type="caution">
    <text evidence="2">The sequence shown here is derived from an EMBL/GenBank/DDBJ whole genome shotgun (WGS) entry which is preliminary data.</text>
</comment>
<proteinExistence type="predicted"/>
<dbReference type="SMART" id="SM00849">
    <property type="entry name" value="Lactamase_B"/>
    <property type="match status" value="1"/>
</dbReference>
<accession>A0ABV7LGK0</accession>
<evidence type="ECO:0000259" key="1">
    <source>
        <dbReference type="SMART" id="SM00849"/>
    </source>
</evidence>
<dbReference type="CDD" id="cd07715">
    <property type="entry name" value="TaR3-like_MBL-fold"/>
    <property type="match status" value="1"/>
</dbReference>
<evidence type="ECO:0000313" key="3">
    <source>
        <dbReference type="Proteomes" id="UP001595536"/>
    </source>
</evidence>
<sequence length="276" mass="29887">MKGQGLAVTFWGVRGSHPVCGPQFGRFGGNTPCVEITACGERFIIDAGTGLIALGRTLPCDSPPAELHLLLSHLHHDHVSGLPFFRPALRPHNVIHLWCGNLGGDTAEAALGALYRPPLFPVTLDMLPAQFVHHGFCAGETITPRGVAVRTCPLNHPSGATGYRFDCDGRSVCYVSDIEHAPDGPCPLLKAFVAGADLVIYDSMFLEEEYCRCVGWGHSTWREGLRLCREGGARAMAMFHLHPERDDAALDSIEAELKAECPASFVAREGMRLTFG</sequence>
<name>A0ABV7LGK0_9HYPH</name>
<dbReference type="EMBL" id="JBHRUV010000070">
    <property type="protein sequence ID" value="MFC3266996.1"/>
    <property type="molecule type" value="Genomic_DNA"/>
</dbReference>
<keyword evidence="3" id="KW-1185">Reference proteome</keyword>
<reference evidence="3" key="1">
    <citation type="journal article" date="2019" name="Int. J. Syst. Evol. Microbiol.">
        <title>The Global Catalogue of Microorganisms (GCM) 10K type strain sequencing project: providing services to taxonomists for standard genome sequencing and annotation.</title>
        <authorList>
            <consortium name="The Broad Institute Genomics Platform"/>
            <consortium name="The Broad Institute Genome Sequencing Center for Infectious Disease"/>
            <person name="Wu L."/>
            <person name="Ma J."/>
        </authorList>
    </citation>
    <scope>NUCLEOTIDE SEQUENCE [LARGE SCALE GENOMIC DNA]</scope>
    <source>
        <strain evidence="3">CCM 7941</strain>
    </source>
</reference>